<evidence type="ECO:0000313" key="2">
    <source>
        <dbReference type="EMBL" id="GAI10422.1"/>
    </source>
</evidence>
<sequence>IMQASNLEFEDIRKKFGVLDLSDAVQVVASKSDRSDVFLRDELMKQSFALVVLIDVSRSMGTAERENRARAICVADAVASFVIENTSCAMYGFSNRLYVLKDGSEAFSKSVRARIGGVPFEGTTYMPDALKAAAEFLKSKAEEQRIILVISDGYPYGYEGIYEALEENTLAYQGGGMILIGIGVDTERMGEHFRYSAGVYSQKDLINNVSRIFLRASMSELG</sequence>
<comment type="caution">
    <text evidence="2">The sequence shown here is derived from an EMBL/GenBank/DDBJ whole genome shotgun (WGS) entry which is preliminary data.</text>
</comment>
<name>X1KTI9_9ZZZZ</name>
<evidence type="ECO:0000259" key="1">
    <source>
        <dbReference type="PROSITE" id="PS50234"/>
    </source>
</evidence>
<protein>
    <recommendedName>
        <fullName evidence="1">VWFA domain-containing protein</fullName>
    </recommendedName>
</protein>
<reference evidence="2" key="1">
    <citation type="journal article" date="2014" name="Front. Microbiol.">
        <title>High frequency of phylogenetically diverse reductive dehalogenase-homologous genes in deep subseafloor sedimentary metagenomes.</title>
        <authorList>
            <person name="Kawai M."/>
            <person name="Futagami T."/>
            <person name="Toyoda A."/>
            <person name="Takaki Y."/>
            <person name="Nishi S."/>
            <person name="Hori S."/>
            <person name="Arai W."/>
            <person name="Tsubouchi T."/>
            <person name="Morono Y."/>
            <person name="Uchiyama I."/>
            <person name="Ito T."/>
            <person name="Fujiyama A."/>
            <person name="Inagaki F."/>
            <person name="Takami H."/>
        </authorList>
    </citation>
    <scope>NUCLEOTIDE SEQUENCE</scope>
    <source>
        <strain evidence="2">Expedition CK06-06</strain>
    </source>
</reference>
<dbReference type="SMART" id="SM00327">
    <property type="entry name" value="VWA"/>
    <property type="match status" value="1"/>
</dbReference>
<feature type="domain" description="VWFA" evidence="1">
    <location>
        <begin position="49"/>
        <end position="222"/>
    </location>
</feature>
<dbReference type="EMBL" id="BARV01006263">
    <property type="protein sequence ID" value="GAI10422.1"/>
    <property type="molecule type" value="Genomic_DNA"/>
</dbReference>
<dbReference type="Pfam" id="PF13519">
    <property type="entry name" value="VWA_2"/>
    <property type="match status" value="1"/>
</dbReference>
<dbReference type="PROSITE" id="PS50234">
    <property type="entry name" value="VWFA"/>
    <property type="match status" value="1"/>
</dbReference>
<dbReference type="InterPro" id="IPR002035">
    <property type="entry name" value="VWF_A"/>
</dbReference>
<dbReference type="InterPro" id="IPR036465">
    <property type="entry name" value="vWFA_dom_sf"/>
</dbReference>
<dbReference type="SUPFAM" id="SSF53300">
    <property type="entry name" value="vWA-like"/>
    <property type="match status" value="1"/>
</dbReference>
<dbReference type="AlphaFoldDB" id="X1KTI9"/>
<gene>
    <name evidence="2" type="ORF">S06H3_12829</name>
</gene>
<organism evidence="2">
    <name type="scientific">marine sediment metagenome</name>
    <dbReference type="NCBI Taxonomy" id="412755"/>
    <lineage>
        <taxon>unclassified sequences</taxon>
        <taxon>metagenomes</taxon>
        <taxon>ecological metagenomes</taxon>
    </lineage>
</organism>
<accession>X1KTI9</accession>
<feature type="non-terminal residue" evidence="2">
    <location>
        <position position="1"/>
    </location>
</feature>
<proteinExistence type="predicted"/>
<dbReference type="Gene3D" id="3.40.50.410">
    <property type="entry name" value="von Willebrand factor, type A domain"/>
    <property type="match status" value="1"/>
</dbReference>